<dbReference type="GO" id="GO:0016787">
    <property type="term" value="F:hydrolase activity"/>
    <property type="evidence" value="ECO:0007669"/>
    <property type="project" value="UniProtKB-KW"/>
</dbReference>
<feature type="region of interest" description="Disordered" evidence="1">
    <location>
        <begin position="137"/>
        <end position="157"/>
    </location>
</feature>
<keyword evidence="4" id="KW-1185">Reference proteome</keyword>
<dbReference type="Gene3D" id="3.40.50.1820">
    <property type="entry name" value="alpha/beta hydrolase"/>
    <property type="match status" value="1"/>
</dbReference>
<keyword evidence="3" id="KW-0378">Hydrolase</keyword>
<name>A0ABS1VYS7_9ACTN</name>
<organism evidence="3 4">
    <name type="scientific">Paractinoplanes lichenicola</name>
    <dbReference type="NCBI Taxonomy" id="2802976"/>
    <lineage>
        <taxon>Bacteria</taxon>
        <taxon>Bacillati</taxon>
        <taxon>Actinomycetota</taxon>
        <taxon>Actinomycetes</taxon>
        <taxon>Micromonosporales</taxon>
        <taxon>Micromonosporaceae</taxon>
        <taxon>Paractinoplanes</taxon>
    </lineage>
</organism>
<dbReference type="SUPFAM" id="SSF53474">
    <property type="entry name" value="alpha/beta-Hydrolases"/>
    <property type="match status" value="1"/>
</dbReference>
<dbReference type="Pfam" id="PF00561">
    <property type="entry name" value="Abhydrolase_1"/>
    <property type="match status" value="1"/>
</dbReference>
<accession>A0ABS1VYS7</accession>
<evidence type="ECO:0000256" key="1">
    <source>
        <dbReference type="SAM" id="MobiDB-lite"/>
    </source>
</evidence>
<dbReference type="InterPro" id="IPR029058">
    <property type="entry name" value="AB_hydrolase_fold"/>
</dbReference>
<evidence type="ECO:0000313" key="3">
    <source>
        <dbReference type="EMBL" id="MBL7259634.1"/>
    </source>
</evidence>
<proteinExistence type="predicted"/>
<dbReference type="InterPro" id="IPR000073">
    <property type="entry name" value="AB_hydrolase_1"/>
</dbReference>
<gene>
    <name evidence="3" type="ORF">JKJ07_35490</name>
</gene>
<comment type="caution">
    <text evidence="3">The sequence shown here is derived from an EMBL/GenBank/DDBJ whole genome shotgun (WGS) entry which is preliminary data.</text>
</comment>
<evidence type="ECO:0000313" key="4">
    <source>
        <dbReference type="Proteomes" id="UP000598996"/>
    </source>
</evidence>
<dbReference type="Proteomes" id="UP000598996">
    <property type="component" value="Unassembled WGS sequence"/>
</dbReference>
<reference evidence="3 4" key="1">
    <citation type="submission" date="2021-01" db="EMBL/GenBank/DDBJ databases">
        <title>Actinoplanes sp. nov. LDG1-01 isolated from lichen.</title>
        <authorList>
            <person name="Saeng-In P."/>
            <person name="Phongsopitanun W."/>
            <person name="Kanchanasin P."/>
            <person name="Yuki M."/>
            <person name="Kudo T."/>
            <person name="Ohkuma M."/>
            <person name="Tanasupawat S."/>
        </authorList>
    </citation>
    <scope>NUCLEOTIDE SEQUENCE [LARGE SCALE GENOMIC DNA]</scope>
    <source>
        <strain evidence="3 4">LDG1-01</strain>
    </source>
</reference>
<dbReference type="EMBL" id="JAENHO010000011">
    <property type="protein sequence ID" value="MBL7259634.1"/>
    <property type="molecule type" value="Genomic_DNA"/>
</dbReference>
<feature type="domain" description="AB hydrolase-1" evidence="2">
    <location>
        <begin position="9"/>
        <end position="111"/>
    </location>
</feature>
<evidence type="ECO:0000259" key="2">
    <source>
        <dbReference type="Pfam" id="PF00561"/>
    </source>
</evidence>
<protein>
    <submittedName>
        <fullName evidence="3">Alpha/beta hydrolase</fullName>
    </submittedName>
</protein>
<sequence>MDASGFATLASHFPDRKVVTYDPRGITRSTFTGDQRTATPEQHADDLSRLIDTLGDGPVDVFASSGGAVNGLALVTAHPKQVRTLVAHEPPALTTLPDRENALAAVQGIYDLYQKSGSGPAMVKFILSTSFKGEFPAGWIDQPGPSPEEFGMSSEDDGSRDDILIGQNLIPCTHYEPDFDKLRSASTRIVVGVGEESQGELAHRAGEAVAARLGLEPVTFPSHHGGFLGGEFGQMGDPDNFAAKLREVLDAK</sequence>